<evidence type="ECO:0000256" key="2">
    <source>
        <dbReference type="SAM" id="Phobius"/>
    </source>
</evidence>
<feature type="coiled-coil region" evidence="1">
    <location>
        <begin position="333"/>
        <end position="371"/>
    </location>
</feature>
<sequence length="828" mass="96170">MLIKKAHIDGFGKFINAAFKFGPGLNVVYGPNESGKTTLAKFLLYTLSKPTNEAIKFKPWGHEVFGGYLETSDGTYVFGEDSGEVQKYDLNLIENVAFLMEDDELETVKIDRGILESRLKKKTEKTSEGRILREAIKRIQTLDMNSCLNVISGQIRDTEEKISIIGENIKRKNSLFLKVQNLQRRIKDVQQQIVNLENRLEELRTTRKSELEAKISQLRRNIEVVELELSKYSWIESVDIGAVEEAQNLIYRLNSIKAQLETLEFEEKKVNEVIQKKNKDIGERLRQLGASSIDDLESVGLRLKHLSLLAKMYSERVGNMTDEDPLWRFFLENENILERAEEEEQRFREALSEIESTKMSLQNEIERNEQISKYSKDLSIVSASAGVVLFVLGLLFKSISIFMYVPAAVFLAVAVFLMLNWKRKTALVEILQERLVEISMNQPQQPSIWKVLSGYGITNIRQLRKKYTEFLEWRAQNLERQRQLNELKDIEQEIIRELNKFGVSGAAQMIVSAVENLQRIFSEVQEIVYEKESLERKLSQLRGEYLSIQKEYKAIAEALDEILNRFGITKEDVENFKSQFERYQELKGTKKTLTTELQKALEEKENEDVQPSISETKATLRELSSLKDSLLRELEEVKGLYQSIDVDSSHLQQLLRKLDELKLKARIMSSIINEIPEVNRFLNERLMSFVENYHKLFSDEFARLFTRLAGAEKKFLVLPDLSVRLIIEGDMKNPEEFLSGSTKDLMVFCIKNALYKAFYDDGLPLVIDNTLIRLDDERLERVCKYLDEEAELRQIILLTSDRREYLNFSVTRKTSYSWRDDRCTSGFF</sequence>
<keyword evidence="2" id="KW-1133">Transmembrane helix</keyword>
<feature type="coiled-coil region" evidence="1">
    <location>
        <begin position="583"/>
        <end position="671"/>
    </location>
</feature>
<dbReference type="EMBL" id="CP026721">
    <property type="protein sequence ID" value="QAV32776.1"/>
    <property type="molecule type" value="Genomic_DNA"/>
</dbReference>
<name>A0ABX5QQM4_9BACT</name>
<dbReference type="PANTHER" id="PTHR41259">
    <property type="entry name" value="DOUBLE-STRAND BREAK REPAIR RAD50 ATPASE, PUTATIVE-RELATED"/>
    <property type="match status" value="1"/>
</dbReference>
<feature type="transmembrane region" description="Helical" evidence="2">
    <location>
        <begin position="401"/>
        <end position="421"/>
    </location>
</feature>
<keyword evidence="2" id="KW-0472">Membrane</keyword>
<evidence type="ECO:0000313" key="5">
    <source>
        <dbReference type="Proteomes" id="UP000288947"/>
    </source>
</evidence>
<evidence type="ECO:0000256" key="1">
    <source>
        <dbReference type="SAM" id="Coils"/>
    </source>
</evidence>
<evidence type="ECO:0000259" key="3">
    <source>
        <dbReference type="Pfam" id="PF13476"/>
    </source>
</evidence>
<dbReference type="Pfam" id="PF13476">
    <property type="entry name" value="AAA_23"/>
    <property type="match status" value="1"/>
</dbReference>
<feature type="domain" description="Rad50/SbcC-type AAA" evidence="3">
    <location>
        <begin position="7"/>
        <end position="223"/>
    </location>
</feature>
<keyword evidence="5" id="KW-1185">Reference proteome</keyword>
<dbReference type="InterPro" id="IPR038729">
    <property type="entry name" value="Rad50/SbcC_AAA"/>
</dbReference>
<keyword evidence="2" id="KW-0812">Transmembrane</keyword>
<organism evidence="4 5">
    <name type="scientific">Fervidobacterium changbaicum</name>
    <dbReference type="NCBI Taxonomy" id="310769"/>
    <lineage>
        <taxon>Bacteria</taxon>
        <taxon>Thermotogati</taxon>
        <taxon>Thermotogota</taxon>
        <taxon>Thermotogae</taxon>
        <taxon>Thermotogales</taxon>
        <taxon>Fervidobacteriaceae</taxon>
        <taxon>Fervidobacterium</taxon>
    </lineage>
</organism>
<feature type="coiled-coil region" evidence="1">
    <location>
        <begin position="524"/>
        <end position="551"/>
    </location>
</feature>
<reference evidence="4 5" key="1">
    <citation type="submission" date="2018-01" db="EMBL/GenBank/DDBJ databases">
        <title>The whole genome sequencing and assembly of Fervidobacterium changbaicum CBS-1 strain.</title>
        <authorList>
            <person name="Kim J.-Y."/>
            <person name="Park M.-K."/>
            <person name="Yi H."/>
            <person name="Bahn Y.-S."/>
            <person name="Kim J.F."/>
            <person name="Lee D.-W."/>
        </authorList>
    </citation>
    <scope>NUCLEOTIDE SEQUENCE [LARGE SCALE GENOMIC DNA]</scope>
    <source>
        <strain evidence="4 5">CBS-1</strain>
    </source>
</reference>
<evidence type="ECO:0000313" key="4">
    <source>
        <dbReference type="EMBL" id="QAV32776.1"/>
    </source>
</evidence>
<dbReference type="Proteomes" id="UP000288947">
    <property type="component" value="Chromosome"/>
</dbReference>
<dbReference type="SUPFAM" id="SSF52540">
    <property type="entry name" value="P-loop containing nucleoside triphosphate hydrolases"/>
    <property type="match status" value="1"/>
</dbReference>
<dbReference type="PANTHER" id="PTHR41259:SF1">
    <property type="entry name" value="DOUBLE-STRAND BREAK REPAIR RAD50 ATPASE, PUTATIVE-RELATED"/>
    <property type="match status" value="1"/>
</dbReference>
<gene>
    <name evidence="4" type="ORF">CBS1_02780</name>
</gene>
<dbReference type="InterPro" id="IPR027417">
    <property type="entry name" value="P-loop_NTPase"/>
</dbReference>
<protein>
    <recommendedName>
        <fullName evidence="3">Rad50/SbcC-type AAA domain-containing protein</fullName>
    </recommendedName>
</protein>
<accession>A0ABX5QQM4</accession>
<dbReference type="RefSeq" id="WP_090221833.1">
    <property type="nucleotide sequence ID" value="NZ_CP026721.1"/>
</dbReference>
<proteinExistence type="predicted"/>
<dbReference type="Gene3D" id="3.40.50.300">
    <property type="entry name" value="P-loop containing nucleotide triphosphate hydrolases"/>
    <property type="match status" value="2"/>
</dbReference>
<feature type="coiled-coil region" evidence="1">
    <location>
        <begin position="172"/>
        <end position="228"/>
    </location>
</feature>
<keyword evidence="1" id="KW-0175">Coiled coil</keyword>